<sequence>MTIESLLTASAVLDRLVNAGAREVFFCPGSRSAPFVYAAAAVDGTDLRTHVRLDERSAAFHALGAAKATGRPAVVVTTSGTAVGNLMPAAMEADHAEVPLILLTADRPPELRGTGANQTTRQDGIFGSHVRAVVDVVIDPALDPHQITAQVHRAMEPVLAALNDDGARVPGPVHINVALREPLQPALDDAQAGDTQDSDMQDSDMQAAGRNQATTTAVWAPVPVNPSAAVPVAATDLAQTQLSQNRQFSQNGEGHRDPGTYRTVILAGDGAGEAARHLAETLGLPLMAEPSSNARCGTHAIGPYRLLLDTPLGVQIERVLLMGRPTLSRPVGALLARPHVQTAAWQPRAVAWYDEGRRRETVVRTLSEVLDFTGRPPQDWLDAWQRLGAVAQTAINQELDPHLQEHEHAVPAGAAASAREVIPVSNVIPGPVVAREVWAACRRDGSPLVAGSSNPIRDLDLCADPGPAPGRAGQDHQVTVMANRGLAGIDGTVATAAGAALATGQPMRALMGDVTFLHDAGSLTHLVHETQPDLQIVVLDDRGGGIFNTLEHGSLGEQAQWAHTVERFFGTEPAVQIPTLCAAYGVPVQAVTTVEDLHRALEQPPAGVSVVVVAASRAGLRFTNARIKQAVTRAAADLP</sequence>
<feature type="region of interest" description="Disordered" evidence="7">
    <location>
        <begin position="188"/>
        <end position="213"/>
    </location>
</feature>
<keyword evidence="6" id="KW-0474">Menaquinone biosynthesis</keyword>
<dbReference type="EC" id="2.2.1.9" evidence="6"/>
<evidence type="ECO:0000256" key="4">
    <source>
        <dbReference type="ARBA" id="ARBA00023052"/>
    </source>
</evidence>
<dbReference type="SUPFAM" id="SSF52518">
    <property type="entry name" value="Thiamin diphosphate-binding fold (THDP-binding)"/>
    <property type="match status" value="2"/>
</dbReference>
<dbReference type="InterPro" id="IPR012001">
    <property type="entry name" value="Thiamin_PyroP_enz_TPP-bd_dom"/>
</dbReference>
<dbReference type="InterPro" id="IPR004433">
    <property type="entry name" value="MenaQ_synth_MenD"/>
</dbReference>
<dbReference type="CDD" id="cd07037">
    <property type="entry name" value="TPP_PYR_MenD"/>
    <property type="match status" value="1"/>
</dbReference>
<comment type="similarity">
    <text evidence="6">Belongs to the TPP enzyme family. MenD subfamily.</text>
</comment>
<evidence type="ECO:0000259" key="8">
    <source>
        <dbReference type="Pfam" id="PF02775"/>
    </source>
</evidence>
<evidence type="ECO:0000256" key="7">
    <source>
        <dbReference type="SAM" id="MobiDB-lite"/>
    </source>
</evidence>
<proteinExistence type="inferred from homology"/>
<evidence type="ECO:0000256" key="3">
    <source>
        <dbReference type="ARBA" id="ARBA00022842"/>
    </source>
</evidence>
<comment type="pathway">
    <text evidence="6">Quinol/quinone metabolism; 1,4-dihydroxy-2-naphthoate biosynthesis; 1,4-dihydroxy-2-naphthoate from chorismate: step 2/7.</text>
</comment>
<accession>A0A846TTD2</accession>
<evidence type="ECO:0000259" key="9">
    <source>
        <dbReference type="Pfam" id="PF02776"/>
    </source>
</evidence>
<comment type="pathway">
    <text evidence="6">Quinol/quinone metabolism; menaquinone biosynthesis.</text>
</comment>
<feature type="domain" description="Thiamine pyrophosphate enzyme N-terminal TPP-binding" evidence="9">
    <location>
        <begin position="9"/>
        <end position="119"/>
    </location>
</feature>
<keyword evidence="5 6" id="KW-0464">Manganese</keyword>
<dbReference type="PANTHER" id="PTHR42916:SF1">
    <property type="entry name" value="PROTEIN PHYLLO, CHLOROPLASTIC"/>
    <property type="match status" value="1"/>
</dbReference>
<reference evidence="10 11" key="1">
    <citation type="submission" date="2020-02" db="EMBL/GenBank/DDBJ databases">
        <authorList>
            <person name="Sun Q."/>
        </authorList>
    </citation>
    <scope>NUCLEOTIDE SEQUENCE [LARGE SCALE GENOMIC DNA]</scope>
    <source>
        <strain evidence="10 11">YIM 13062</strain>
    </source>
</reference>
<dbReference type="Proteomes" id="UP000521379">
    <property type="component" value="Unassembled WGS sequence"/>
</dbReference>
<comment type="catalytic activity">
    <reaction evidence="6">
        <text>isochorismate + 2-oxoglutarate + H(+) = 5-enolpyruvoyl-6-hydroxy-2-succinyl-cyclohex-3-ene-1-carboxylate + CO2</text>
        <dbReference type="Rhea" id="RHEA:25593"/>
        <dbReference type="ChEBI" id="CHEBI:15378"/>
        <dbReference type="ChEBI" id="CHEBI:16526"/>
        <dbReference type="ChEBI" id="CHEBI:16810"/>
        <dbReference type="ChEBI" id="CHEBI:29780"/>
        <dbReference type="ChEBI" id="CHEBI:58818"/>
        <dbReference type="EC" id="2.2.1.9"/>
    </reaction>
</comment>
<dbReference type="EMBL" id="JAAVUN010000019">
    <property type="protein sequence ID" value="NKE10240.1"/>
    <property type="molecule type" value="Genomic_DNA"/>
</dbReference>
<dbReference type="GO" id="GO:0030976">
    <property type="term" value="F:thiamine pyrophosphate binding"/>
    <property type="evidence" value="ECO:0007669"/>
    <property type="project" value="UniProtKB-UniRule"/>
</dbReference>
<keyword evidence="4 6" id="KW-0786">Thiamine pyrophosphate</keyword>
<dbReference type="NCBIfam" id="TIGR00173">
    <property type="entry name" value="menD"/>
    <property type="match status" value="1"/>
</dbReference>
<comment type="function">
    <text evidence="6">Catalyzes the thiamine diphosphate-dependent decarboxylation of 2-oxoglutarate and the subsequent addition of the resulting succinic semialdehyde-thiamine pyrophosphate anion to isochorismate to yield 2-succinyl-5-enolpyruvyl-6-hydroxy-3-cyclohexene-1-carboxylate (SEPHCHC).</text>
</comment>
<keyword evidence="11" id="KW-1185">Reference proteome</keyword>
<gene>
    <name evidence="6 10" type="primary">menD</name>
    <name evidence="10" type="ORF">GTW58_09910</name>
</gene>
<evidence type="ECO:0000256" key="6">
    <source>
        <dbReference type="HAMAP-Rule" id="MF_01659"/>
    </source>
</evidence>
<evidence type="ECO:0000256" key="2">
    <source>
        <dbReference type="ARBA" id="ARBA00022723"/>
    </source>
</evidence>
<comment type="cofactor">
    <cofactor evidence="6">
        <name>Mg(2+)</name>
        <dbReference type="ChEBI" id="CHEBI:18420"/>
    </cofactor>
    <cofactor evidence="6">
        <name>Mn(2+)</name>
        <dbReference type="ChEBI" id="CHEBI:29035"/>
    </cofactor>
</comment>
<dbReference type="GO" id="GO:0030145">
    <property type="term" value="F:manganese ion binding"/>
    <property type="evidence" value="ECO:0007669"/>
    <property type="project" value="UniProtKB-UniRule"/>
</dbReference>
<evidence type="ECO:0000256" key="1">
    <source>
        <dbReference type="ARBA" id="ARBA00022679"/>
    </source>
</evidence>
<name>A0A846TTD2_9MICC</name>
<dbReference type="Gene3D" id="3.40.50.1220">
    <property type="entry name" value="TPP-binding domain"/>
    <property type="match status" value="1"/>
</dbReference>
<evidence type="ECO:0000313" key="10">
    <source>
        <dbReference type="EMBL" id="NKE10240.1"/>
    </source>
</evidence>
<dbReference type="UniPathway" id="UPA00079"/>
<dbReference type="Pfam" id="PF02775">
    <property type="entry name" value="TPP_enzyme_C"/>
    <property type="match status" value="1"/>
</dbReference>
<dbReference type="PANTHER" id="PTHR42916">
    <property type="entry name" value="2-SUCCINYL-5-ENOLPYRUVYL-6-HYDROXY-3-CYCLOHEXENE-1-CARBOXYLATE SYNTHASE"/>
    <property type="match status" value="1"/>
</dbReference>
<dbReference type="InterPro" id="IPR029061">
    <property type="entry name" value="THDP-binding"/>
</dbReference>
<dbReference type="GO" id="GO:0000287">
    <property type="term" value="F:magnesium ion binding"/>
    <property type="evidence" value="ECO:0007669"/>
    <property type="project" value="UniProtKB-UniRule"/>
</dbReference>
<evidence type="ECO:0000256" key="5">
    <source>
        <dbReference type="ARBA" id="ARBA00023211"/>
    </source>
</evidence>
<comment type="cofactor">
    <cofactor evidence="6">
        <name>thiamine diphosphate</name>
        <dbReference type="ChEBI" id="CHEBI:58937"/>
    </cofactor>
    <text evidence="6">Binds 1 thiamine pyrophosphate per subunit.</text>
</comment>
<keyword evidence="1 6" id="KW-0808">Transferase</keyword>
<dbReference type="InterPro" id="IPR011766">
    <property type="entry name" value="TPP_enzyme_TPP-bd"/>
</dbReference>
<dbReference type="Gene3D" id="3.40.50.970">
    <property type="match status" value="2"/>
</dbReference>
<keyword evidence="3 6" id="KW-0460">Magnesium</keyword>
<comment type="subunit">
    <text evidence="6">Homodimer.</text>
</comment>
<organism evidence="10 11">
    <name type="scientific">Kocuria subflava</name>
    <dbReference type="NCBI Taxonomy" id="1736139"/>
    <lineage>
        <taxon>Bacteria</taxon>
        <taxon>Bacillati</taxon>
        <taxon>Actinomycetota</taxon>
        <taxon>Actinomycetes</taxon>
        <taxon>Micrococcales</taxon>
        <taxon>Micrococcaceae</taxon>
        <taxon>Kocuria</taxon>
    </lineage>
</organism>
<dbReference type="GO" id="GO:0070204">
    <property type="term" value="F:2-succinyl-5-enolpyruvyl-6-hydroxy-3-cyclohexene-1-carboxylic-acid synthase activity"/>
    <property type="evidence" value="ECO:0007669"/>
    <property type="project" value="UniProtKB-UniRule"/>
</dbReference>
<dbReference type="GO" id="GO:0009234">
    <property type="term" value="P:menaquinone biosynthetic process"/>
    <property type="evidence" value="ECO:0007669"/>
    <property type="project" value="UniProtKB-UniRule"/>
</dbReference>
<comment type="caution">
    <text evidence="10">The sequence shown here is derived from an EMBL/GenBank/DDBJ whole genome shotgun (WGS) entry which is preliminary data.</text>
</comment>
<dbReference type="UniPathway" id="UPA01057">
    <property type="reaction ID" value="UER00164"/>
</dbReference>
<evidence type="ECO:0000313" key="11">
    <source>
        <dbReference type="Proteomes" id="UP000521379"/>
    </source>
</evidence>
<protein>
    <recommendedName>
        <fullName evidence="6">2-succinyl-5-enolpyruvyl-6-hydroxy-3-cyclohexene-1-carboxylate synthase</fullName>
        <shortName evidence="6">SEPHCHC synthase</shortName>
        <ecNumber evidence="6">2.2.1.9</ecNumber>
    </recommendedName>
    <alternativeName>
        <fullName evidence="6">Menaquinone biosynthesis protein MenD</fullName>
    </alternativeName>
</protein>
<dbReference type="HAMAP" id="MF_01659">
    <property type="entry name" value="MenD"/>
    <property type="match status" value="1"/>
</dbReference>
<dbReference type="AlphaFoldDB" id="A0A846TTD2"/>
<dbReference type="Pfam" id="PF02776">
    <property type="entry name" value="TPP_enzyme_N"/>
    <property type="match status" value="1"/>
</dbReference>
<keyword evidence="2 6" id="KW-0479">Metal-binding</keyword>
<feature type="domain" description="Thiamine pyrophosphate enzyme TPP-binding" evidence="8">
    <location>
        <begin position="479"/>
        <end position="607"/>
    </location>
</feature>